<proteinExistence type="predicted"/>
<gene>
    <name evidence="1" type="ORF">Tco_0683009</name>
</gene>
<name>A0ABQ4XT06_9ASTR</name>
<sequence>MTYLERLRPLEQNKYCRLKRVKKLERKKRSRSYRMKRLYKVGLTAKIESSNEDLGEDASKQRRISLTNCYAKLKVSVAGVQVSAAGAAKNCRRCCSNKLTTTANNVEEILLAQAL</sequence>
<organism evidence="1 2">
    <name type="scientific">Tanacetum coccineum</name>
    <dbReference type="NCBI Taxonomy" id="301880"/>
    <lineage>
        <taxon>Eukaryota</taxon>
        <taxon>Viridiplantae</taxon>
        <taxon>Streptophyta</taxon>
        <taxon>Embryophyta</taxon>
        <taxon>Tracheophyta</taxon>
        <taxon>Spermatophyta</taxon>
        <taxon>Magnoliopsida</taxon>
        <taxon>eudicotyledons</taxon>
        <taxon>Gunneridae</taxon>
        <taxon>Pentapetalae</taxon>
        <taxon>asterids</taxon>
        <taxon>campanulids</taxon>
        <taxon>Asterales</taxon>
        <taxon>Asteraceae</taxon>
        <taxon>Asteroideae</taxon>
        <taxon>Anthemideae</taxon>
        <taxon>Anthemidinae</taxon>
        <taxon>Tanacetum</taxon>
    </lineage>
</organism>
<protein>
    <submittedName>
        <fullName evidence="1">Uncharacterized protein</fullName>
    </submittedName>
</protein>
<reference evidence="1" key="2">
    <citation type="submission" date="2022-01" db="EMBL/GenBank/DDBJ databases">
        <authorList>
            <person name="Yamashiro T."/>
            <person name="Shiraishi A."/>
            <person name="Satake H."/>
            <person name="Nakayama K."/>
        </authorList>
    </citation>
    <scope>NUCLEOTIDE SEQUENCE</scope>
</reference>
<reference evidence="1" key="1">
    <citation type="journal article" date="2022" name="Int. J. Mol. Sci.">
        <title>Draft Genome of Tanacetum Coccineum: Genomic Comparison of Closely Related Tanacetum-Family Plants.</title>
        <authorList>
            <person name="Yamashiro T."/>
            <person name="Shiraishi A."/>
            <person name="Nakayama K."/>
            <person name="Satake H."/>
        </authorList>
    </citation>
    <scope>NUCLEOTIDE SEQUENCE</scope>
</reference>
<keyword evidence="2" id="KW-1185">Reference proteome</keyword>
<evidence type="ECO:0000313" key="2">
    <source>
        <dbReference type="Proteomes" id="UP001151760"/>
    </source>
</evidence>
<accession>A0ABQ4XT06</accession>
<comment type="caution">
    <text evidence="1">The sequence shown here is derived from an EMBL/GenBank/DDBJ whole genome shotgun (WGS) entry which is preliminary data.</text>
</comment>
<dbReference type="EMBL" id="BQNB010009791">
    <property type="protein sequence ID" value="GJS68444.1"/>
    <property type="molecule type" value="Genomic_DNA"/>
</dbReference>
<dbReference type="Proteomes" id="UP001151760">
    <property type="component" value="Unassembled WGS sequence"/>
</dbReference>
<evidence type="ECO:0000313" key="1">
    <source>
        <dbReference type="EMBL" id="GJS68444.1"/>
    </source>
</evidence>